<gene>
    <name evidence="9" type="ORF">A2W41_03420</name>
</gene>
<dbReference type="GO" id="GO:0016020">
    <property type="term" value="C:membrane"/>
    <property type="evidence" value="ECO:0007669"/>
    <property type="project" value="UniProtKB-SubCell"/>
</dbReference>
<evidence type="ECO:0000313" key="10">
    <source>
        <dbReference type="Proteomes" id="UP000176700"/>
    </source>
</evidence>
<feature type="transmembrane region" description="Helical" evidence="8">
    <location>
        <begin position="265"/>
        <end position="281"/>
    </location>
</feature>
<dbReference type="PANTHER" id="PTHR21716">
    <property type="entry name" value="TRANSMEMBRANE PROTEIN"/>
    <property type="match status" value="1"/>
</dbReference>
<dbReference type="GO" id="GO:0055085">
    <property type="term" value="P:transmembrane transport"/>
    <property type="evidence" value="ECO:0007669"/>
    <property type="project" value="TreeGrafter"/>
</dbReference>
<reference evidence="9 10" key="1">
    <citation type="journal article" date="2016" name="Nat. Commun.">
        <title>Thousands of microbial genomes shed light on interconnected biogeochemical processes in an aquifer system.</title>
        <authorList>
            <person name="Anantharaman K."/>
            <person name="Brown C.T."/>
            <person name="Hug L.A."/>
            <person name="Sharon I."/>
            <person name="Castelle C.J."/>
            <person name="Probst A.J."/>
            <person name="Thomas B.C."/>
            <person name="Singh A."/>
            <person name="Wilkins M.J."/>
            <person name="Karaoz U."/>
            <person name="Brodie E.L."/>
            <person name="Williams K.H."/>
            <person name="Hubbard S.S."/>
            <person name="Banfield J.F."/>
        </authorList>
    </citation>
    <scope>NUCLEOTIDE SEQUENCE [LARGE SCALE GENOMIC DNA]</scope>
</reference>
<organism evidence="9 10">
    <name type="scientific">Candidatus Ryanbacteria bacterium RIFCSPHIGHO2_01_45_13</name>
    <dbReference type="NCBI Taxonomy" id="1802112"/>
    <lineage>
        <taxon>Bacteria</taxon>
        <taxon>Candidatus Ryaniibacteriota</taxon>
    </lineage>
</organism>
<comment type="subcellular location">
    <subcellularLocation>
        <location evidence="1">Cell membrane</location>
        <topology evidence="1">Multi-pass membrane protein</topology>
    </subcellularLocation>
</comment>
<evidence type="ECO:0000256" key="2">
    <source>
        <dbReference type="ARBA" id="ARBA00009773"/>
    </source>
</evidence>
<comment type="caution">
    <text evidence="9">The sequence shown here is derived from an EMBL/GenBank/DDBJ whole genome shotgun (WGS) entry which is preliminary data.</text>
</comment>
<evidence type="ECO:0000256" key="3">
    <source>
        <dbReference type="ARBA" id="ARBA00022448"/>
    </source>
</evidence>
<feature type="transmembrane region" description="Helical" evidence="8">
    <location>
        <begin position="64"/>
        <end position="84"/>
    </location>
</feature>
<dbReference type="InterPro" id="IPR002549">
    <property type="entry name" value="AI-2E-like"/>
</dbReference>
<accession>A0A1G2FWG0</accession>
<comment type="similarity">
    <text evidence="2">Belongs to the autoinducer-2 exporter (AI-2E) (TC 2.A.86) family.</text>
</comment>
<feature type="transmembrane region" description="Helical" evidence="8">
    <location>
        <begin position="209"/>
        <end position="228"/>
    </location>
</feature>
<sequence length="344" mass="38698">MSEKLHIKISTGTFFRAIVLLIAVYLLFKVIAVIGAVLVAVVIAAAFEPAILRMKKYKIPRTITVILIYFIIFIVFLLAVYSILPSLVQEARQFIRQLPEFVTEITAQLSGRFDFLPLEVIGENFRIFIESRDFSIGQAVESLRQGASVIFGGLFSFVIIIVLSFYLSVQEQGVTKFLRIVVPENYEDYAVDLWSRTQRKIERWLQGQLLLGVIVGAIVYIGLSIMRIEYALTLAFLSAIFELIPFFGPIMAAIPGIIVATLQEPMLGLAVLILYVLVQQLENHLIYPVVVRKMIDIPPVIVILALIFGGQLAGFFGVILAIPFIVILTEMLNDRMARKQQRSE</sequence>
<dbReference type="Proteomes" id="UP000176700">
    <property type="component" value="Unassembled WGS sequence"/>
</dbReference>
<evidence type="ECO:0000256" key="7">
    <source>
        <dbReference type="ARBA" id="ARBA00023136"/>
    </source>
</evidence>
<dbReference type="EMBL" id="MHNI01000018">
    <property type="protein sequence ID" value="OGZ42409.1"/>
    <property type="molecule type" value="Genomic_DNA"/>
</dbReference>
<keyword evidence="3" id="KW-0813">Transport</keyword>
<dbReference type="PANTHER" id="PTHR21716:SF53">
    <property type="entry name" value="PERMEASE PERM-RELATED"/>
    <property type="match status" value="1"/>
</dbReference>
<evidence type="ECO:0008006" key="11">
    <source>
        <dbReference type="Google" id="ProtNLM"/>
    </source>
</evidence>
<feature type="transmembrane region" description="Helical" evidence="8">
    <location>
        <begin position="301"/>
        <end position="329"/>
    </location>
</feature>
<feature type="transmembrane region" description="Helical" evidence="8">
    <location>
        <begin position="234"/>
        <end position="258"/>
    </location>
</feature>
<keyword evidence="6 8" id="KW-1133">Transmembrane helix</keyword>
<keyword evidence="5 8" id="KW-0812">Transmembrane</keyword>
<dbReference type="Pfam" id="PF01594">
    <property type="entry name" value="AI-2E_transport"/>
    <property type="match status" value="1"/>
</dbReference>
<evidence type="ECO:0000313" key="9">
    <source>
        <dbReference type="EMBL" id="OGZ42409.1"/>
    </source>
</evidence>
<name>A0A1G2FWG0_9BACT</name>
<feature type="transmembrane region" description="Helical" evidence="8">
    <location>
        <begin position="149"/>
        <end position="169"/>
    </location>
</feature>
<keyword evidence="4" id="KW-1003">Cell membrane</keyword>
<dbReference type="AlphaFoldDB" id="A0A1G2FWG0"/>
<evidence type="ECO:0000256" key="8">
    <source>
        <dbReference type="SAM" id="Phobius"/>
    </source>
</evidence>
<protein>
    <recommendedName>
        <fullName evidence="11">AI-2E family transporter</fullName>
    </recommendedName>
</protein>
<evidence type="ECO:0000256" key="1">
    <source>
        <dbReference type="ARBA" id="ARBA00004651"/>
    </source>
</evidence>
<evidence type="ECO:0000256" key="5">
    <source>
        <dbReference type="ARBA" id="ARBA00022692"/>
    </source>
</evidence>
<evidence type="ECO:0000256" key="4">
    <source>
        <dbReference type="ARBA" id="ARBA00022475"/>
    </source>
</evidence>
<keyword evidence="7 8" id="KW-0472">Membrane</keyword>
<evidence type="ECO:0000256" key="6">
    <source>
        <dbReference type="ARBA" id="ARBA00022989"/>
    </source>
</evidence>
<proteinExistence type="inferred from homology"/>